<keyword evidence="14" id="KW-1185">Reference proteome</keyword>
<evidence type="ECO:0000256" key="1">
    <source>
        <dbReference type="ARBA" id="ARBA00004651"/>
    </source>
</evidence>
<feature type="transmembrane region" description="Helical" evidence="10">
    <location>
        <begin position="313"/>
        <end position="337"/>
    </location>
</feature>
<dbReference type="InterPro" id="IPR051050">
    <property type="entry name" value="Lipid_II_flippase_MurJ/MviN"/>
</dbReference>
<dbReference type="CDD" id="cd13123">
    <property type="entry name" value="MATE_MurJ_like"/>
    <property type="match status" value="1"/>
</dbReference>
<dbReference type="HAMAP" id="MF_02078">
    <property type="entry name" value="MurJ_MviN"/>
    <property type="match status" value="1"/>
</dbReference>
<dbReference type="PRINTS" id="PR01806">
    <property type="entry name" value="VIRFACTRMVIN"/>
</dbReference>
<keyword evidence="10 11" id="KW-0813">Transport</keyword>
<name>A0A2B8B7S6_9PROT</name>
<dbReference type="PANTHER" id="PTHR47019">
    <property type="entry name" value="LIPID II FLIPPASE MURJ"/>
    <property type="match status" value="1"/>
</dbReference>
<feature type="transmembrane region" description="Helical" evidence="10">
    <location>
        <begin position="479"/>
        <end position="503"/>
    </location>
</feature>
<feature type="transmembrane region" description="Helical" evidence="10">
    <location>
        <begin position="408"/>
        <end position="427"/>
    </location>
</feature>
<dbReference type="AlphaFoldDB" id="A0A2B8B7S6"/>
<dbReference type="GO" id="GO:0071555">
    <property type="term" value="P:cell wall organization"/>
    <property type="evidence" value="ECO:0007669"/>
    <property type="project" value="UniProtKB-UniRule"/>
</dbReference>
<keyword evidence="10 11" id="KW-0961">Cell wall biogenesis/degradation</keyword>
<keyword evidence="7 10" id="KW-0472">Membrane</keyword>
<evidence type="ECO:0000256" key="5">
    <source>
        <dbReference type="ARBA" id="ARBA00022984"/>
    </source>
</evidence>
<gene>
    <name evidence="13" type="primary">mviN</name>
    <name evidence="10" type="synonym">murJ</name>
    <name evidence="13" type="ORF">CRT60_27500</name>
</gene>
<evidence type="ECO:0000256" key="12">
    <source>
        <dbReference type="SAM" id="MobiDB-lite"/>
    </source>
</evidence>
<evidence type="ECO:0000256" key="10">
    <source>
        <dbReference type="HAMAP-Rule" id="MF_02078"/>
    </source>
</evidence>
<feature type="transmembrane region" description="Helical" evidence="10">
    <location>
        <begin position="161"/>
        <end position="182"/>
    </location>
</feature>
<dbReference type="OrthoDB" id="9816572at2"/>
<feature type="transmembrane region" description="Helical" evidence="10">
    <location>
        <begin position="382"/>
        <end position="402"/>
    </location>
</feature>
<dbReference type="NCBIfam" id="TIGR01695">
    <property type="entry name" value="murJ_mviN"/>
    <property type="match status" value="1"/>
</dbReference>
<feature type="transmembrane region" description="Helical" evidence="10">
    <location>
        <begin position="274"/>
        <end position="292"/>
    </location>
</feature>
<evidence type="ECO:0000256" key="4">
    <source>
        <dbReference type="ARBA" id="ARBA00022960"/>
    </source>
</evidence>
<dbReference type="PANTHER" id="PTHR47019:SF1">
    <property type="entry name" value="LIPID II FLIPPASE MURJ"/>
    <property type="match status" value="1"/>
</dbReference>
<keyword evidence="6 10" id="KW-1133">Transmembrane helix</keyword>
<keyword evidence="4 10" id="KW-0133">Cell shape</keyword>
<reference evidence="14" key="1">
    <citation type="submission" date="2017-10" db="EMBL/GenBank/DDBJ databases">
        <authorList>
            <person name="Kravchenko I.K."/>
            <person name="Grouzdev D.S."/>
        </authorList>
    </citation>
    <scope>NUCLEOTIDE SEQUENCE [LARGE SCALE GENOMIC DNA]</scope>
    <source>
        <strain evidence="14">B2</strain>
    </source>
</reference>
<dbReference type="InterPro" id="IPR004268">
    <property type="entry name" value="MurJ"/>
</dbReference>
<dbReference type="GO" id="GO:0008360">
    <property type="term" value="P:regulation of cell shape"/>
    <property type="evidence" value="ECO:0007669"/>
    <property type="project" value="UniProtKB-UniRule"/>
</dbReference>
<dbReference type="PIRSF" id="PIRSF002869">
    <property type="entry name" value="MviN"/>
    <property type="match status" value="1"/>
</dbReference>
<dbReference type="UniPathway" id="UPA00219"/>
<proteinExistence type="inferred from homology"/>
<evidence type="ECO:0000256" key="8">
    <source>
        <dbReference type="ARBA" id="ARBA00060041"/>
    </source>
</evidence>
<feature type="region of interest" description="Disordered" evidence="12">
    <location>
        <begin position="511"/>
        <end position="532"/>
    </location>
</feature>
<feature type="transmembrane region" description="Helical" evidence="10">
    <location>
        <begin position="349"/>
        <end position="370"/>
    </location>
</feature>
<dbReference type="RefSeq" id="WP_098739674.1">
    <property type="nucleotide sequence ID" value="NZ_PDKW01000043.1"/>
</dbReference>
<dbReference type="Proteomes" id="UP000225379">
    <property type="component" value="Unassembled WGS sequence"/>
</dbReference>
<feature type="transmembrane region" description="Helical" evidence="10">
    <location>
        <begin position="134"/>
        <end position="154"/>
    </location>
</feature>
<evidence type="ECO:0000256" key="2">
    <source>
        <dbReference type="ARBA" id="ARBA00022475"/>
    </source>
</evidence>
<keyword evidence="2 10" id="KW-1003">Cell membrane</keyword>
<keyword evidence="3 10" id="KW-0812">Transmembrane</keyword>
<feature type="transmembrane region" description="Helical" evidence="10">
    <location>
        <begin position="50"/>
        <end position="70"/>
    </location>
</feature>
<feature type="transmembrane region" description="Helical" evidence="10">
    <location>
        <begin position="91"/>
        <end position="114"/>
    </location>
</feature>
<feature type="compositionally biased region" description="Low complexity" evidence="12">
    <location>
        <begin position="513"/>
        <end position="522"/>
    </location>
</feature>
<comment type="function">
    <text evidence="8 10 11">Involved in peptidoglycan biosynthesis. Transports lipid-linked peptidoglycan precursors from the inner to the outer leaflet of the cytoplasmic membrane.</text>
</comment>
<evidence type="ECO:0000256" key="6">
    <source>
        <dbReference type="ARBA" id="ARBA00022989"/>
    </source>
</evidence>
<evidence type="ECO:0000256" key="7">
    <source>
        <dbReference type="ARBA" id="ARBA00023136"/>
    </source>
</evidence>
<feature type="transmembrane region" description="Helical" evidence="10">
    <location>
        <begin position="448"/>
        <end position="467"/>
    </location>
</feature>
<sequence>MSFARAIATVGGLTLLSRLAGFARDILTAAVLGAGPVADAFFVALKLPNLFRRLFAEGAFGVAFVPLFAAELQTRGRSAAIRFAEEALAMLLAMLLPFTLAAIVAMPWLMHGLAPGFVDEPAKFALAVDMARLTFPYLALISLVALLGGVLNALDRFGPFAAAPIAFNLTLVAALLVAPRLGLEPGTAMAAAVTLSGVVQVAWMAWACARAGVVLTLHPPRMTEGMRRLFRLIGPGAIGAGVMQINLFLNIVLASLLPSGAVSFLYYADRLNQMPLGVIGIAIGTALLPVLARHVAAGDERMVRHYLSRALEFSLLLGLPAAVALGVAGTPIVAVLFQRGAFGPQEAHATAMALAAYAIGIPAYVIVKSLNAAFFARHDTVTPVRVAVIVTVATALLALLLMPWLGHVGIALSTGLTAWLDVGLLVAAMRKRGLFDLDDRLKRRAPRIAAAAAGMGAALLAGGHVLTPWLDAPSTAVRFVALALLVAGGAAAFGALATLLGGARLGDVKGMLSKSPSPSSSPQGAEETARHG</sequence>
<comment type="pathway">
    <text evidence="10">Cell wall biogenesis; peptidoglycan biosynthesis.</text>
</comment>
<evidence type="ECO:0000313" key="13">
    <source>
        <dbReference type="EMBL" id="PGH53613.1"/>
    </source>
</evidence>
<comment type="subcellular location">
    <subcellularLocation>
        <location evidence="10">Cell inner membrane</location>
        <topology evidence="10">Multi-pass membrane protein</topology>
    </subcellularLocation>
    <subcellularLocation>
        <location evidence="1">Cell membrane</location>
        <topology evidence="1">Multi-pass membrane protein</topology>
    </subcellularLocation>
</comment>
<dbReference type="GO" id="GO:0015648">
    <property type="term" value="F:lipid-linked peptidoglycan transporter activity"/>
    <property type="evidence" value="ECO:0007669"/>
    <property type="project" value="UniProtKB-UniRule"/>
</dbReference>
<dbReference type="GO" id="GO:0005886">
    <property type="term" value="C:plasma membrane"/>
    <property type="evidence" value="ECO:0007669"/>
    <property type="project" value="UniProtKB-SubCell"/>
</dbReference>
<feature type="transmembrane region" description="Helical" evidence="10">
    <location>
        <begin position="229"/>
        <end position="254"/>
    </location>
</feature>
<dbReference type="Pfam" id="PF03023">
    <property type="entry name" value="MurJ"/>
    <property type="match status" value="1"/>
</dbReference>
<protein>
    <recommendedName>
        <fullName evidence="10">Probable lipid II flippase MurJ</fullName>
    </recommendedName>
</protein>
<comment type="caution">
    <text evidence="13">The sequence shown here is derived from an EMBL/GenBank/DDBJ whole genome shotgun (WGS) entry which is preliminary data.</text>
</comment>
<keyword evidence="5 10" id="KW-0573">Peptidoglycan synthesis</keyword>
<accession>A0A2B8B7S6</accession>
<evidence type="ECO:0000256" key="11">
    <source>
        <dbReference type="PIRNR" id="PIRNR002869"/>
    </source>
</evidence>
<dbReference type="EMBL" id="PDKW01000043">
    <property type="protein sequence ID" value="PGH53613.1"/>
    <property type="molecule type" value="Genomic_DNA"/>
</dbReference>
<keyword evidence="10" id="KW-0997">Cell inner membrane</keyword>
<organism evidence="13 14">
    <name type="scientific">Azospirillum palustre</name>
    <dbReference type="NCBI Taxonomy" id="2044885"/>
    <lineage>
        <taxon>Bacteria</taxon>
        <taxon>Pseudomonadati</taxon>
        <taxon>Pseudomonadota</taxon>
        <taxon>Alphaproteobacteria</taxon>
        <taxon>Rhodospirillales</taxon>
        <taxon>Azospirillaceae</taxon>
        <taxon>Azospirillum</taxon>
    </lineage>
</organism>
<evidence type="ECO:0000313" key="14">
    <source>
        <dbReference type="Proteomes" id="UP000225379"/>
    </source>
</evidence>
<evidence type="ECO:0000256" key="3">
    <source>
        <dbReference type="ARBA" id="ARBA00022692"/>
    </source>
</evidence>
<dbReference type="GO" id="GO:0034204">
    <property type="term" value="P:lipid translocation"/>
    <property type="evidence" value="ECO:0007669"/>
    <property type="project" value="TreeGrafter"/>
</dbReference>
<feature type="transmembrane region" description="Helical" evidence="10">
    <location>
        <begin position="188"/>
        <end position="209"/>
    </location>
</feature>
<comment type="similarity">
    <text evidence="9 10 11">Belongs to the MurJ/MviN family.</text>
</comment>
<evidence type="ECO:0000256" key="9">
    <source>
        <dbReference type="ARBA" id="ARBA00061532"/>
    </source>
</evidence>
<dbReference type="GO" id="GO:0009252">
    <property type="term" value="P:peptidoglycan biosynthetic process"/>
    <property type="evidence" value="ECO:0007669"/>
    <property type="project" value="UniProtKB-UniRule"/>
</dbReference>